<dbReference type="InterPro" id="IPR050300">
    <property type="entry name" value="GDXG_lipolytic_enzyme"/>
</dbReference>
<protein>
    <recommendedName>
        <fullName evidence="4">Alpha/beta hydrolase fold-3 domain-containing protein</fullName>
    </recommendedName>
</protein>
<sequence>MFSRLVTLGVLPLIGFVVLHYEPEWSFVDNVVLFGIDFFLGPTIITHQADGNAYMRMNSSVSLVMQMTGDPLLHRHLSRTVLSVPAAPDSSVHADEWGWEDDDGICLFGFYSEERDVKGEKTPDTGTALSETGVFKLATELFGAVTGKRLPANKKANSVTPSCCAERREGSDISGGCVREPSADVKSPEAASLLGSHEFRLSGSGPGFLNMTVTVSQETLTKYPYLKSSLLGMEGEEGAKSSGGEKPAVVLYIHGGGHALMTAQSYGHLTGRHAMVMKDSVVFGIDYRLSPLWKFPVPLLDVVENIQFVAKRAKQWGVREDGFFVMGDSAGGNLAAASVGLLIDRKQKGDQGASELLSHIGGLGLVYPFVCAHCPTSTKFRPFQRGFATTKDDLYYAHMYNRGVRDLSDWRAWPLFTPKRILREFPPTYTAVMLRDTLLDEGVAFHERIKREIGDKADLEAFTGYHGSYVHWWFSKGERPLEWIASRWRGLVFGGSPGGKGGKSSGQAEGDSRVEL</sequence>
<feature type="signal peptide" evidence="3">
    <location>
        <begin position="1"/>
        <end position="21"/>
    </location>
</feature>
<dbReference type="AlphaFoldDB" id="A0A0G4F343"/>
<dbReference type="SUPFAM" id="SSF53474">
    <property type="entry name" value="alpha/beta-Hydrolases"/>
    <property type="match status" value="1"/>
</dbReference>
<evidence type="ECO:0000256" key="2">
    <source>
        <dbReference type="SAM" id="MobiDB-lite"/>
    </source>
</evidence>
<proteinExistence type="predicted"/>
<keyword evidence="3" id="KW-0732">Signal</keyword>
<dbReference type="PANTHER" id="PTHR48081">
    <property type="entry name" value="AB HYDROLASE SUPERFAMILY PROTEIN C4A8.06C"/>
    <property type="match status" value="1"/>
</dbReference>
<evidence type="ECO:0000259" key="4">
    <source>
        <dbReference type="Pfam" id="PF07859"/>
    </source>
</evidence>
<feature type="chain" id="PRO_5005188013" description="Alpha/beta hydrolase fold-3 domain-containing protein" evidence="3">
    <location>
        <begin position="22"/>
        <end position="516"/>
    </location>
</feature>
<keyword evidence="1" id="KW-0378">Hydrolase</keyword>
<dbReference type="EMBL" id="CDMZ01000101">
    <property type="protein sequence ID" value="CEM06642.1"/>
    <property type="molecule type" value="Genomic_DNA"/>
</dbReference>
<dbReference type="InterPro" id="IPR029058">
    <property type="entry name" value="AB_hydrolase_fold"/>
</dbReference>
<dbReference type="Pfam" id="PF07859">
    <property type="entry name" value="Abhydrolase_3"/>
    <property type="match status" value="1"/>
</dbReference>
<evidence type="ECO:0000313" key="5">
    <source>
        <dbReference type="EMBL" id="CEM06642.1"/>
    </source>
</evidence>
<evidence type="ECO:0000256" key="3">
    <source>
        <dbReference type="SAM" id="SignalP"/>
    </source>
</evidence>
<dbReference type="Gene3D" id="3.40.50.1820">
    <property type="entry name" value="alpha/beta hydrolase"/>
    <property type="match status" value="1"/>
</dbReference>
<dbReference type="VEuPathDB" id="CryptoDB:Cvel_15005"/>
<dbReference type="InterPro" id="IPR013094">
    <property type="entry name" value="AB_hydrolase_3"/>
</dbReference>
<name>A0A0G4F343_9ALVE</name>
<gene>
    <name evidence="5" type="ORF">Cvel_15005</name>
</gene>
<accession>A0A0G4F343</accession>
<dbReference type="GO" id="GO:0016787">
    <property type="term" value="F:hydrolase activity"/>
    <property type="evidence" value="ECO:0007669"/>
    <property type="project" value="UniProtKB-KW"/>
</dbReference>
<feature type="region of interest" description="Disordered" evidence="2">
    <location>
        <begin position="496"/>
        <end position="516"/>
    </location>
</feature>
<evidence type="ECO:0000256" key="1">
    <source>
        <dbReference type="ARBA" id="ARBA00022801"/>
    </source>
</evidence>
<feature type="domain" description="Alpha/beta hydrolase fold-3" evidence="4">
    <location>
        <begin position="250"/>
        <end position="464"/>
    </location>
</feature>
<organism evidence="5">
    <name type="scientific">Chromera velia CCMP2878</name>
    <dbReference type="NCBI Taxonomy" id="1169474"/>
    <lineage>
        <taxon>Eukaryota</taxon>
        <taxon>Sar</taxon>
        <taxon>Alveolata</taxon>
        <taxon>Colpodellida</taxon>
        <taxon>Chromeraceae</taxon>
        <taxon>Chromera</taxon>
    </lineage>
</organism>
<reference evidence="5" key="1">
    <citation type="submission" date="2014-11" db="EMBL/GenBank/DDBJ databases">
        <authorList>
            <person name="Otto D Thomas"/>
            <person name="Naeem Raeece"/>
        </authorList>
    </citation>
    <scope>NUCLEOTIDE SEQUENCE</scope>
</reference>